<evidence type="ECO:0000313" key="4">
    <source>
        <dbReference type="Proteomes" id="UP001319861"/>
    </source>
</evidence>
<reference evidence="3 4" key="1">
    <citation type="journal article" date="2021" name="J. Biosci. Bioeng.">
        <title>Identification and characterization of a chc gene cluster responsible for the aromatization pathway of cyclohexanecarboxylate degradation in Sinomonas cyclohexanicum ATCC 51369.</title>
        <authorList>
            <person name="Yamamoto T."/>
            <person name="Hasegawa Y."/>
            <person name="Lau P.C.K."/>
            <person name="Iwaki H."/>
        </authorList>
    </citation>
    <scope>NUCLEOTIDE SEQUENCE [LARGE SCALE GENOMIC DNA]</scope>
    <source>
        <strain evidence="3 4">ATCC 51369</strain>
    </source>
</reference>
<feature type="compositionally biased region" description="Low complexity" evidence="1">
    <location>
        <begin position="283"/>
        <end position="310"/>
    </location>
</feature>
<evidence type="ECO:0000256" key="1">
    <source>
        <dbReference type="SAM" id="MobiDB-lite"/>
    </source>
</evidence>
<feature type="compositionally biased region" description="Pro residues" evidence="1">
    <location>
        <begin position="311"/>
        <end position="330"/>
    </location>
</feature>
<feature type="region of interest" description="Disordered" evidence="1">
    <location>
        <begin position="283"/>
        <end position="330"/>
    </location>
</feature>
<keyword evidence="4" id="KW-1185">Reference proteome</keyword>
<dbReference type="Proteomes" id="UP001319861">
    <property type="component" value="Chromosome"/>
</dbReference>
<protein>
    <submittedName>
        <fullName evidence="3">Uncharacterized protein</fullName>
    </submittedName>
</protein>
<keyword evidence="2" id="KW-0732">Signal</keyword>
<gene>
    <name evidence="3" type="ORF">SCMU_25490</name>
</gene>
<feature type="signal peptide" evidence="2">
    <location>
        <begin position="1"/>
        <end position="19"/>
    </location>
</feature>
<name>A0ABN6FKV1_SINCY</name>
<feature type="chain" id="PRO_5045470288" evidence="2">
    <location>
        <begin position="20"/>
        <end position="330"/>
    </location>
</feature>
<proteinExistence type="predicted"/>
<dbReference type="EMBL" id="AP024525">
    <property type="protein sequence ID" value="BCT76707.1"/>
    <property type="molecule type" value="Genomic_DNA"/>
</dbReference>
<evidence type="ECO:0000256" key="2">
    <source>
        <dbReference type="SAM" id="SignalP"/>
    </source>
</evidence>
<organism evidence="3 4">
    <name type="scientific">Sinomonas cyclohexanicum</name>
    <name type="common">Corynebacterium cyclohexanicum</name>
    <dbReference type="NCBI Taxonomy" id="322009"/>
    <lineage>
        <taxon>Bacteria</taxon>
        <taxon>Bacillati</taxon>
        <taxon>Actinomycetota</taxon>
        <taxon>Actinomycetes</taxon>
        <taxon>Micrococcales</taxon>
        <taxon>Micrococcaceae</taxon>
        <taxon>Sinomonas</taxon>
    </lineage>
</organism>
<accession>A0ABN6FKV1</accession>
<evidence type="ECO:0000313" key="3">
    <source>
        <dbReference type="EMBL" id="BCT76707.1"/>
    </source>
</evidence>
<sequence length="330" mass="31281">MAWAAALMLAACSAPTSGSSPNAGGVDAPAPTAVAGTGPTVLPPFGPAVGAASAQPGIPALPTEPVVFLPPGPASPADPPVGASYESISRLACSDAASLAPGTGNEPLWTAVGAACTALATGSPAQWARAEALVSALAPVPAARCLEAAAVAGAERVLDFHAANPGVPVRLASGTGEACPRRLTGATVLDDSGAPAGPSSVRVSGPVTGGTVLRLDGFTGAVSGVLVNGLPDAGNAIGVNGANSFDPVTLVMPPASAPGTVRLSLSGPLPIAGWVDFTYTAGGSGSPTASASSQRTTPATSPSTAASPSRAPSPPDPGAPPATAPPGGGP</sequence>